<accession>A0AAW1R489</accession>
<dbReference type="SFLD" id="SFLDS00003">
    <property type="entry name" value="Haloacid_Dehalogenase"/>
    <property type="match status" value="1"/>
</dbReference>
<organism evidence="18 19">
    <name type="scientific">[Myrmecia] bisecta</name>
    <dbReference type="NCBI Taxonomy" id="41462"/>
    <lineage>
        <taxon>Eukaryota</taxon>
        <taxon>Viridiplantae</taxon>
        <taxon>Chlorophyta</taxon>
        <taxon>core chlorophytes</taxon>
        <taxon>Trebouxiophyceae</taxon>
        <taxon>Trebouxiales</taxon>
        <taxon>Trebouxiaceae</taxon>
        <taxon>Myrmecia</taxon>
    </lineage>
</organism>
<dbReference type="FunFam" id="3.40.50.1000:FF:000144">
    <property type="entry name" value="copper-transporting ATPase 1 isoform X2"/>
    <property type="match status" value="1"/>
</dbReference>
<dbReference type="InterPro" id="IPR004014">
    <property type="entry name" value="ATPase_P-typ_cation-transptr_N"/>
</dbReference>
<evidence type="ECO:0000313" key="19">
    <source>
        <dbReference type="Proteomes" id="UP001489004"/>
    </source>
</evidence>
<dbReference type="InterPro" id="IPR001757">
    <property type="entry name" value="P_typ_ATPase"/>
</dbReference>
<dbReference type="SUPFAM" id="SSF81653">
    <property type="entry name" value="Calcium ATPase, transduction domain A"/>
    <property type="match status" value="1"/>
</dbReference>
<evidence type="ECO:0000256" key="15">
    <source>
        <dbReference type="SAM" id="MobiDB-lite"/>
    </source>
</evidence>
<keyword evidence="5" id="KW-0479">Metal-binding</keyword>
<feature type="compositionally biased region" description="Polar residues" evidence="15">
    <location>
        <begin position="687"/>
        <end position="702"/>
    </location>
</feature>
<dbReference type="InterPro" id="IPR044492">
    <property type="entry name" value="P_typ_ATPase_HD_dom"/>
</dbReference>
<dbReference type="InterPro" id="IPR036412">
    <property type="entry name" value="HAD-like_sf"/>
</dbReference>
<dbReference type="InterPro" id="IPR023299">
    <property type="entry name" value="ATPase_P-typ_cyto_dom_N"/>
</dbReference>
<comment type="caution">
    <text evidence="18">The sequence shown here is derived from an EMBL/GenBank/DDBJ whole genome shotgun (WGS) entry which is preliminary data.</text>
</comment>
<keyword evidence="7" id="KW-0187">Copper transport</keyword>
<dbReference type="NCBIfam" id="TIGR01494">
    <property type="entry name" value="ATPase_P-type"/>
    <property type="match status" value="2"/>
</dbReference>
<comment type="subcellular location">
    <subcellularLocation>
        <location evidence="1">Endomembrane system</location>
        <topology evidence="1">Multi-pass membrane protein</topology>
    </subcellularLocation>
</comment>
<proteinExistence type="predicted"/>
<feature type="region of interest" description="Disordered" evidence="15">
    <location>
        <begin position="400"/>
        <end position="431"/>
    </location>
</feature>
<dbReference type="GO" id="GO:0005388">
    <property type="term" value="F:P-type calcium transporter activity"/>
    <property type="evidence" value="ECO:0007669"/>
    <property type="project" value="TreeGrafter"/>
</dbReference>
<dbReference type="GO" id="GO:0016887">
    <property type="term" value="F:ATP hydrolysis activity"/>
    <property type="evidence" value="ECO:0007669"/>
    <property type="project" value="InterPro"/>
</dbReference>
<evidence type="ECO:0000256" key="3">
    <source>
        <dbReference type="ARBA" id="ARBA00022448"/>
    </source>
</evidence>
<dbReference type="GO" id="GO:0005886">
    <property type="term" value="C:plasma membrane"/>
    <property type="evidence" value="ECO:0007669"/>
    <property type="project" value="TreeGrafter"/>
</dbReference>
<dbReference type="SUPFAM" id="SSF56784">
    <property type="entry name" value="HAD-like"/>
    <property type="match status" value="1"/>
</dbReference>
<keyword evidence="11 16" id="KW-1133">Transmembrane helix</keyword>
<evidence type="ECO:0000256" key="1">
    <source>
        <dbReference type="ARBA" id="ARBA00004127"/>
    </source>
</evidence>
<dbReference type="Pfam" id="PF08282">
    <property type="entry name" value="Hydrolase_3"/>
    <property type="match status" value="1"/>
</dbReference>
<feature type="transmembrane region" description="Helical" evidence="16">
    <location>
        <begin position="96"/>
        <end position="116"/>
    </location>
</feature>
<evidence type="ECO:0000256" key="14">
    <source>
        <dbReference type="ARBA" id="ARBA00023136"/>
    </source>
</evidence>
<keyword evidence="10" id="KW-1278">Translocase</keyword>
<sequence>MQAVQEAEVEVEAPRPSQEHASVSSSSGKFQISAADLLELAERAAALGENRLPESTSTTFAALVWEALQDFTVMILLAAGGVSIGLGLIFEREKNGWIEGAAILAAVAVVVLVTAVNNYQKEQQFKQLSAISDDVKVTVLRGGVTKDISKYELVVGDVMLVNTGDVMLADGLLFQVNDMSVDESHLTGESNAVIKTLEAAPMLYAGAKVLEGYGRAIVTAVGLNSQQGIIAGLVMGAGLPPAGQQDAGLKEMTTLERKLEKMAAQIGNFGLLAALFSLGAMAGQFSWQRFVVQGQAWDWAFLADYLHFLITAITIVVVAVPEGLPLAVTIALAYSVKRMLSDNNLVRHLGAAETMGCATTICTDKTGTLTQNDMSVVRLWIGGQEFRDVQETCNTARRSRPAWFKPEEAREGADGPQESESAPPPEGRIREDCLGLDPRVHSLLCDSIALNSTANIKAQAGTAELVKVGNRTECAMLALVHDLGGDIEQIRGQNKLLRVFPFSSDRKRMTSITYQDGCSLDGAQCCRVFSKGAAELMLDICAMRIASDSSVTHFTQEEKDELLDSFGQDGSRMLALAYKDMFIPYQSEDNGDLFNPVQVESGLTLVAMVGIEDPVRTEVPAAIRQCQRAGITVRMLTGDNATTAASIARQCGILPVDYVTPAPSTSRARQPESVWEADAFGELDRASNASGSRPEDASQTGPDGSSDRTDSHDSSTSSGRHVGMVLDGKEFRQRVNQPGGAINRAEFDAIWANLRVLARCSPTDKYTIVRALRDDPSEIVAMTGDGTNDAPALRNADVGFAMNSGTSIAKEASDILLLDDNFNSIVSAVKWGRNVYAGITKFLQFQLVVNVVAVGTACVGAFALQESPLTAVQMLWVNLIMDSLASLALATEAPTDDMLDLPPYSAQQSLITPTVLKNIVGQSIFQLGVMYALVFHGDAIFGVPSAASVGGPSQHYTIVFNTFVLMQLFNQINTRKINDEADVLAGALQNKLFCGILAAELVLQVAIVQFGDVTNVSQERSTHHRGSWAQGRTQQMKRGTPEDRTFVGDCSLSARQREVSVLEKLREWRLGEGGCAVVHRCRKADDHTYRFAAKVITYGPSNCRDNLEAIFDEINIMRERASGLPHVIELQDFAFDDETMEAYLIFRLLQGCTLEELKEQRWFHSMPIPRREGVVREMARQLFQALSDLHRRGAYHCDVKGANVFLSLAAPPARPGTLDLQLIDFGLAERCEAGQHVRMIGGTPAYMPPEIAKARIRALLGKRVVLVNPAAADVYSAAITLFEACFGCVPFWVTESQEMSQLKELRLLQKWALCEPKPWSCKRLPMHDMHLQLRELSPAAQDFFAQAMCADPAARLTMSQALEHDFLQADSNCLVPEAFLAGFGTLQ</sequence>
<dbReference type="GO" id="GO:0005524">
    <property type="term" value="F:ATP binding"/>
    <property type="evidence" value="ECO:0007669"/>
    <property type="project" value="UniProtKB-KW"/>
</dbReference>
<evidence type="ECO:0000256" key="7">
    <source>
        <dbReference type="ARBA" id="ARBA00022796"/>
    </source>
</evidence>
<dbReference type="PRINTS" id="PR00119">
    <property type="entry name" value="CATATPASE"/>
</dbReference>
<dbReference type="Pfam" id="PF13246">
    <property type="entry name" value="Cation_ATPase"/>
    <property type="match status" value="1"/>
</dbReference>
<dbReference type="Gene3D" id="1.10.510.10">
    <property type="entry name" value="Transferase(Phosphotransferase) domain 1"/>
    <property type="match status" value="1"/>
</dbReference>
<keyword evidence="19" id="KW-1185">Reference proteome</keyword>
<feature type="region of interest" description="Disordered" evidence="15">
    <location>
        <begin position="1021"/>
        <end position="1041"/>
    </location>
</feature>
<evidence type="ECO:0000256" key="5">
    <source>
        <dbReference type="ARBA" id="ARBA00022723"/>
    </source>
</evidence>
<feature type="domain" description="Protein kinase" evidence="17">
    <location>
        <begin position="1064"/>
        <end position="1367"/>
    </location>
</feature>
<dbReference type="PANTHER" id="PTHR24093">
    <property type="entry name" value="CATION TRANSPORTING ATPASE"/>
    <property type="match status" value="1"/>
</dbReference>
<feature type="transmembrane region" description="Helical" evidence="16">
    <location>
        <begin position="266"/>
        <end position="285"/>
    </location>
</feature>
<dbReference type="Pfam" id="PF00689">
    <property type="entry name" value="Cation_ATPase_C"/>
    <property type="match status" value="1"/>
</dbReference>
<evidence type="ECO:0000313" key="18">
    <source>
        <dbReference type="EMBL" id="KAK9828539.1"/>
    </source>
</evidence>
<dbReference type="PANTHER" id="PTHR24093:SF369">
    <property type="entry name" value="CALCIUM-TRANSPORTING ATPASE"/>
    <property type="match status" value="1"/>
</dbReference>
<feature type="transmembrane region" description="Helical" evidence="16">
    <location>
        <begin position="842"/>
        <end position="864"/>
    </location>
</feature>
<keyword evidence="6" id="KW-0547">Nucleotide-binding</keyword>
<dbReference type="PRINTS" id="PR00121">
    <property type="entry name" value="NAKATPASE"/>
</dbReference>
<dbReference type="Pfam" id="PF00069">
    <property type="entry name" value="Pkinase"/>
    <property type="match status" value="1"/>
</dbReference>
<dbReference type="SFLD" id="SFLDF00027">
    <property type="entry name" value="p-type_atpase"/>
    <property type="match status" value="1"/>
</dbReference>
<dbReference type="InterPro" id="IPR008250">
    <property type="entry name" value="ATPase_P-typ_transduc_dom_A_sf"/>
</dbReference>
<keyword evidence="14 16" id="KW-0472">Membrane</keyword>
<evidence type="ECO:0000256" key="16">
    <source>
        <dbReference type="SAM" id="Phobius"/>
    </source>
</evidence>
<evidence type="ECO:0000256" key="10">
    <source>
        <dbReference type="ARBA" id="ARBA00022967"/>
    </source>
</evidence>
<dbReference type="Gene3D" id="3.40.50.1000">
    <property type="entry name" value="HAD superfamily/HAD-like"/>
    <property type="match status" value="1"/>
</dbReference>
<dbReference type="Gene3D" id="2.70.150.10">
    <property type="entry name" value="Calcium-transporting ATPase, cytoplasmic transduction domain A"/>
    <property type="match status" value="1"/>
</dbReference>
<gene>
    <name evidence="18" type="ORF">WJX72_000653</name>
</gene>
<keyword evidence="4 16" id="KW-0812">Transmembrane</keyword>
<protein>
    <recommendedName>
        <fullName evidence="2">P-type Cu(+) transporter</fullName>
        <ecNumber evidence="2">7.2.2.8</ecNumber>
    </recommendedName>
</protein>
<dbReference type="Gene3D" id="3.40.1110.10">
    <property type="entry name" value="Calcium-transporting ATPase, cytoplasmic domain N"/>
    <property type="match status" value="1"/>
</dbReference>
<dbReference type="GO" id="GO:0046872">
    <property type="term" value="F:metal ion binding"/>
    <property type="evidence" value="ECO:0007669"/>
    <property type="project" value="UniProtKB-KW"/>
</dbReference>
<name>A0AAW1R489_9CHLO</name>
<dbReference type="InterPro" id="IPR018303">
    <property type="entry name" value="ATPase_P-typ_P_site"/>
</dbReference>
<dbReference type="SFLD" id="SFLDG00002">
    <property type="entry name" value="C1.7:_P-type_atpase_like"/>
    <property type="match status" value="1"/>
</dbReference>
<dbReference type="SUPFAM" id="SSF56112">
    <property type="entry name" value="Protein kinase-like (PK-like)"/>
    <property type="match status" value="1"/>
</dbReference>
<keyword evidence="12" id="KW-0186">Copper</keyword>
<feature type="region of interest" description="Disordered" evidence="15">
    <location>
        <begin position="685"/>
        <end position="723"/>
    </location>
</feature>
<dbReference type="Gene3D" id="1.20.1110.10">
    <property type="entry name" value="Calcium-transporting ATPase, transmembrane domain"/>
    <property type="match status" value="1"/>
</dbReference>
<dbReference type="GO" id="GO:0140581">
    <property type="term" value="F:P-type monovalent copper transporter activity"/>
    <property type="evidence" value="ECO:0007669"/>
    <property type="project" value="UniProtKB-EC"/>
</dbReference>
<dbReference type="InterPro" id="IPR006068">
    <property type="entry name" value="ATPase_P-typ_cation-transptr_C"/>
</dbReference>
<dbReference type="SUPFAM" id="SSF81665">
    <property type="entry name" value="Calcium ATPase, transmembrane domain M"/>
    <property type="match status" value="1"/>
</dbReference>
<dbReference type="Pfam" id="PF00122">
    <property type="entry name" value="E1-E2_ATPase"/>
    <property type="match status" value="1"/>
</dbReference>
<feature type="transmembrane region" description="Helical" evidence="16">
    <location>
        <begin position="71"/>
        <end position="90"/>
    </location>
</feature>
<dbReference type="PROSITE" id="PS50011">
    <property type="entry name" value="PROTEIN_KINASE_DOM"/>
    <property type="match status" value="1"/>
</dbReference>
<dbReference type="SMART" id="SM00831">
    <property type="entry name" value="Cation_ATPase_N"/>
    <property type="match status" value="1"/>
</dbReference>
<dbReference type="InterPro" id="IPR023298">
    <property type="entry name" value="ATPase_P-typ_TM_dom_sf"/>
</dbReference>
<reference evidence="18 19" key="1">
    <citation type="journal article" date="2024" name="Nat. Commun.">
        <title>Phylogenomics reveals the evolutionary origins of lichenization in chlorophyte algae.</title>
        <authorList>
            <person name="Puginier C."/>
            <person name="Libourel C."/>
            <person name="Otte J."/>
            <person name="Skaloud P."/>
            <person name="Haon M."/>
            <person name="Grisel S."/>
            <person name="Petersen M."/>
            <person name="Berrin J.G."/>
            <person name="Delaux P.M."/>
            <person name="Dal Grande F."/>
            <person name="Keller J."/>
        </authorList>
    </citation>
    <scope>NUCLEOTIDE SEQUENCE [LARGE SCALE GENOMIC DNA]</scope>
    <source>
        <strain evidence="18 19">SAG 2043</strain>
    </source>
</reference>
<evidence type="ECO:0000256" key="4">
    <source>
        <dbReference type="ARBA" id="ARBA00022692"/>
    </source>
</evidence>
<dbReference type="GO" id="GO:0012505">
    <property type="term" value="C:endomembrane system"/>
    <property type="evidence" value="ECO:0007669"/>
    <property type="project" value="UniProtKB-SubCell"/>
</dbReference>
<evidence type="ECO:0000259" key="17">
    <source>
        <dbReference type="PROSITE" id="PS50011"/>
    </source>
</evidence>
<dbReference type="FunFam" id="1.20.1110.10:FF:000036">
    <property type="entry name" value="Calcium-transporting ATPase"/>
    <property type="match status" value="1"/>
</dbReference>
<evidence type="ECO:0000256" key="13">
    <source>
        <dbReference type="ARBA" id="ARBA00023065"/>
    </source>
</evidence>
<dbReference type="EMBL" id="JALJOR010000001">
    <property type="protein sequence ID" value="KAK9828539.1"/>
    <property type="molecule type" value="Genomic_DNA"/>
</dbReference>
<dbReference type="Proteomes" id="UP001489004">
    <property type="component" value="Unassembled WGS sequence"/>
</dbReference>
<feature type="transmembrane region" description="Helical" evidence="16">
    <location>
        <begin position="305"/>
        <end position="334"/>
    </location>
</feature>
<evidence type="ECO:0000256" key="11">
    <source>
        <dbReference type="ARBA" id="ARBA00022989"/>
    </source>
</evidence>
<dbReference type="Pfam" id="PF00690">
    <property type="entry name" value="Cation_ATPase_N"/>
    <property type="match status" value="1"/>
</dbReference>
<dbReference type="InterPro" id="IPR059000">
    <property type="entry name" value="ATPase_P-type_domA"/>
</dbReference>
<dbReference type="Gene3D" id="3.30.200.20">
    <property type="entry name" value="Phosphorylase Kinase, domain 1"/>
    <property type="match status" value="1"/>
</dbReference>
<keyword evidence="8" id="KW-0067">ATP-binding</keyword>
<keyword evidence="3" id="KW-0813">Transport</keyword>
<feature type="region of interest" description="Disordered" evidence="15">
    <location>
        <begin position="1"/>
        <end position="27"/>
    </location>
</feature>
<dbReference type="InterPro" id="IPR011009">
    <property type="entry name" value="Kinase-like_dom_sf"/>
</dbReference>
<keyword evidence="9" id="KW-0460">Magnesium</keyword>
<dbReference type="EC" id="7.2.2.8" evidence="2"/>
<dbReference type="InterPro" id="IPR000719">
    <property type="entry name" value="Prot_kinase_dom"/>
</dbReference>
<evidence type="ECO:0000256" key="12">
    <source>
        <dbReference type="ARBA" id="ARBA00023008"/>
    </source>
</evidence>
<keyword evidence="13" id="KW-0406">Ion transport</keyword>
<evidence type="ECO:0000256" key="8">
    <source>
        <dbReference type="ARBA" id="ARBA00022840"/>
    </source>
</evidence>
<dbReference type="GO" id="GO:0004672">
    <property type="term" value="F:protein kinase activity"/>
    <property type="evidence" value="ECO:0007669"/>
    <property type="project" value="InterPro"/>
</dbReference>
<evidence type="ECO:0000256" key="9">
    <source>
        <dbReference type="ARBA" id="ARBA00022842"/>
    </source>
</evidence>
<dbReference type="InterPro" id="IPR023214">
    <property type="entry name" value="HAD_sf"/>
</dbReference>
<evidence type="ECO:0000256" key="2">
    <source>
        <dbReference type="ARBA" id="ARBA00012517"/>
    </source>
</evidence>
<dbReference type="SMART" id="SM00220">
    <property type="entry name" value="S_TKc"/>
    <property type="match status" value="1"/>
</dbReference>
<evidence type="ECO:0000256" key="6">
    <source>
        <dbReference type="ARBA" id="ARBA00022741"/>
    </source>
</evidence>
<dbReference type="SUPFAM" id="SSF81660">
    <property type="entry name" value="Metal cation-transporting ATPase, ATP-binding domain N"/>
    <property type="match status" value="1"/>
</dbReference>
<dbReference type="PROSITE" id="PS00154">
    <property type="entry name" value="ATPASE_E1_E2"/>
    <property type="match status" value="1"/>
</dbReference>